<name>A0A556MMP7_9FLAO</name>
<gene>
    <name evidence="1" type="ORF">FO442_14965</name>
</gene>
<accession>A0A556MMP7</accession>
<sequence>MITVLNLKSGILEVESPVPTAHKKIIRPSDPILKGTYSQSKIMDKDLVLKFVMIKSATAFRISMKPTETKANLYQET</sequence>
<evidence type="ECO:0000313" key="2">
    <source>
        <dbReference type="Proteomes" id="UP000316008"/>
    </source>
</evidence>
<evidence type="ECO:0000313" key="1">
    <source>
        <dbReference type="EMBL" id="TSJ41210.1"/>
    </source>
</evidence>
<reference evidence="1 2" key="1">
    <citation type="submission" date="2019-07" db="EMBL/GenBank/DDBJ databases">
        <authorList>
            <person name="Huq M.A."/>
        </authorList>
    </citation>
    <scope>NUCLEOTIDE SEQUENCE [LARGE SCALE GENOMIC DNA]</scope>
    <source>
        <strain evidence="1 2">MAH-3</strain>
    </source>
</reference>
<proteinExistence type="predicted"/>
<dbReference type="AlphaFoldDB" id="A0A556MMP7"/>
<comment type="caution">
    <text evidence="1">The sequence shown here is derived from an EMBL/GenBank/DDBJ whole genome shotgun (WGS) entry which is preliminary data.</text>
</comment>
<protein>
    <submittedName>
        <fullName evidence="1">Uncharacterized protein</fullName>
    </submittedName>
</protein>
<dbReference type="RefSeq" id="WP_144334021.1">
    <property type="nucleotide sequence ID" value="NZ_VLPL01000008.1"/>
</dbReference>
<dbReference type="EMBL" id="VLPL01000008">
    <property type="protein sequence ID" value="TSJ41210.1"/>
    <property type="molecule type" value="Genomic_DNA"/>
</dbReference>
<dbReference type="Proteomes" id="UP000316008">
    <property type="component" value="Unassembled WGS sequence"/>
</dbReference>
<organism evidence="1 2">
    <name type="scientific">Fluviicola chungangensis</name>
    <dbReference type="NCBI Taxonomy" id="2597671"/>
    <lineage>
        <taxon>Bacteria</taxon>
        <taxon>Pseudomonadati</taxon>
        <taxon>Bacteroidota</taxon>
        <taxon>Flavobacteriia</taxon>
        <taxon>Flavobacteriales</taxon>
        <taxon>Crocinitomicaceae</taxon>
        <taxon>Fluviicola</taxon>
    </lineage>
</organism>
<keyword evidence="2" id="KW-1185">Reference proteome</keyword>